<reference evidence="4 5" key="1">
    <citation type="journal article" date="2009" name="Stand. Genomic Sci.">
        <title>Complete genome sequence of Stackebrandtia nassauensis type strain (LLR-40K-21).</title>
        <authorList>
            <person name="Munk C."/>
            <person name="Lapidus A."/>
            <person name="Copeland A."/>
            <person name="Jando M."/>
            <person name="Mayilraj S."/>
            <person name="Glavina Del Rio T."/>
            <person name="Nolan M."/>
            <person name="Chen F."/>
            <person name="Lucas S."/>
            <person name="Tice H."/>
            <person name="Cheng J.F."/>
            <person name="Han C."/>
            <person name="Detter J.C."/>
            <person name="Bruce D."/>
            <person name="Goodwin L."/>
            <person name="Chain P."/>
            <person name="Pitluck S."/>
            <person name="Goker M."/>
            <person name="Ovchinikova G."/>
            <person name="Pati A."/>
            <person name="Ivanova N."/>
            <person name="Mavromatis K."/>
            <person name="Chen A."/>
            <person name="Palaniappan K."/>
            <person name="Land M."/>
            <person name="Hauser L."/>
            <person name="Chang Y.J."/>
            <person name="Jeffries C.D."/>
            <person name="Bristow J."/>
            <person name="Eisen J.A."/>
            <person name="Markowitz V."/>
            <person name="Hugenholtz P."/>
            <person name="Kyrpides N.C."/>
            <person name="Klenk H.P."/>
        </authorList>
    </citation>
    <scope>NUCLEOTIDE SEQUENCE [LARGE SCALE GENOMIC DNA]</scope>
    <source>
        <strain evidence="5">DSM 44728 / CIP 108903 / NRRL B-16338 / NBRC 102104 / LLR-40K-21</strain>
    </source>
</reference>
<keyword evidence="2" id="KW-0812">Transmembrane</keyword>
<dbReference type="InterPro" id="IPR011042">
    <property type="entry name" value="6-blade_b-propeller_TolB-like"/>
</dbReference>
<feature type="region of interest" description="Disordered" evidence="1">
    <location>
        <begin position="374"/>
        <end position="480"/>
    </location>
</feature>
<dbReference type="EMBL" id="CP001778">
    <property type="protein sequence ID" value="ADD44207.1"/>
    <property type="molecule type" value="Genomic_DNA"/>
</dbReference>
<dbReference type="AlphaFoldDB" id="D3Q6G4"/>
<gene>
    <name evidence="4" type="ordered locus">Snas_4563</name>
</gene>
<dbReference type="Proteomes" id="UP000000844">
    <property type="component" value="Chromosome"/>
</dbReference>
<organism evidence="4 5">
    <name type="scientific">Stackebrandtia nassauensis (strain DSM 44728 / CIP 108903 / NRRL B-16338 / NBRC 102104 / LLR-40K-21)</name>
    <dbReference type="NCBI Taxonomy" id="446470"/>
    <lineage>
        <taxon>Bacteria</taxon>
        <taxon>Bacillati</taxon>
        <taxon>Actinomycetota</taxon>
        <taxon>Actinomycetes</taxon>
        <taxon>Glycomycetales</taxon>
        <taxon>Glycomycetaceae</taxon>
        <taxon>Stackebrandtia</taxon>
    </lineage>
</organism>
<sequence length="480" mass="50720">MEHGQLTSDVRRWAAAITLAGLVAAAVALPAPAFAKDPKPGKKLCEVSDEALGELSGLVATDNGYAAIGDGSDGNVTTVDVIALDDNCASTGQNISGQVEPSDPEDLAVDGKGNYWVADTGDNDGARPSIALHKVTPDAQVSTYRFTYPDNAVDCEALLMQRDGTPIFATKELGVSNLYAPEGELDPNGAEAPLKKVGSVKIKATKTKGGPEEINGIPLGDAPSRFVTGGAVSPDGKKAVLRTYTDAYEWKVEGSDVAKSIKDGKPAITPLPEEPQGEAITYTTDGKKFVTGSEIGSGTAPALWSYTPAKAASGSDKKKDDEAAPEKSFLDTIIDTLGPNGILWAVAAVGVIGLIMVIIGGRVIWRARRNKANAHSLRESLDKDQQDGYERPRYRDQDDGFGGGKLFEPVSGHRQDGYQDDYYDEPRSGSVYGGHDDPRSGNVYGGHDDPRSGNVYGGGRPGRDRRDDEPNSGTVYGGRY</sequence>
<keyword evidence="5" id="KW-1185">Reference proteome</keyword>
<feature type="signal peptide" evidence="3">
    <location>
        <begin position="1"/>
        <end position="35"/>
    </location>
</feature>
<evidence type="ECO:0000256" key="2">
    <source>
        <dbReference type="SAM" id="Phobius"/>
    </source>
</evidence>
<feature type="compositionally biased region" description="Basic and acidic residues" evidence="1">
    <location>
        <begin position="376"/>
        <end position="398"/>
    </location>
</feature>
<name>D3Q6G4_STANL</name>
<proteinExistence type="predicted"/>
<dbReference type="STRING" id="446470.Snas_4563"/>
<dbReference type="eggNOG" id="COG3386">
    <property type="taxonomic scope" value="Bacteria"/>
</dbReference>
<feature type="chain" id="PRO_5003048274" evidence="3">
    <location>
        <begin position="36"/>
        <end position="480"/>
    </location>
</feature>
<feature type="transmembrane region" description="Helical" evidence="2">
    <location>
        <begin position="342"/>
        <end position="365"/>
    </location>
</feature>
<evidence type="ECO:0000256" key="1">
    <source>
        <dbReference type="SAM" id="MobiDB-lite"/>
    </source>
</evidence>
<accession>D3Q6G4</accession>
<dbReference type="KEGG" id="sna:Snas_4563"/>
<keyword evidence="2" id="KW-0472">Membrane</keyword>
<dbReference type="HOGENOM" id="CLU_024373_0_0_11"/>
<evidence type="ECO:0000313" key="5">
    <source>
        <dbReference type="Proteomes" id="UP000000844"/>
    </source>
</evidence>
<protein>
    <submittedName>
        <fullName evidence="4">Uncharacterized protein</fullName>
    </submittedName>
</protein>
<dbReference type="Gene3D" id="2.120.10.30">
    <property type="entry name" value="TolB, C-terminal domain"/>
    <property type="match status" value="1"/>
</dbReference>
<dbReference type="SUPFAM" id="SSF101898">
    <property type="entry name" value="NHL repeat"/>
    <property type="match status" value="1"/>
</dbReference>
<evidence type="ECO:0000256" key="3">
    <source>
        <dbReference type="SAM" id="SignalP"/>
    </source>
</evidence>
<keyword evidence="3" id="KW-0732">Signal</keyword>
<keyword evidence="2" id="KW-1133">Transmembrane helix</keyword>
<evidence type="ECO:0000313" key="4">
    <source>
        <dbReference type="EMBL" id="ADD44207.1"/>
    </source>
</evidence>